<name>A0AB33BKE7_MICA7</name>
<reference evidence="1 2" key="1">
    <citation type="journal article" date="2018" name="Harmful Algae">
        <title>The highly heterogeneous methylated genomes and diverse restriction-modification systems of bloom-forming Microcystis.</title>
        <authorList>
            <person name="Zhao L."/>
            <person name="Song Y."/>
            <person name="Li L."/>
            <person name="Gan N."/>
            <person name="Brand J.J."/>
            <person name="Song L."/>
        </authorList>
    </citation>
    <scope>NUCLEOTIDE SEQUENCE [LARGE SCALE GENOMIC DNA]</scope>
    <source>
        <strain evidence="1 2">PCC 7806SL</strain>
    </source>
</reference>
<gene>
    <name evidence="1" type="ORF">BH695_1846</name>
</gene>
<sequence length="65" mass="7109">MVLGGIKVPIPKGRTLTGRAIDTSNQRIGVLGRGGGASIFSQELGDKLDDVEIWGWLRRRTSHHQ</sequence>
<dbReference type="Proteomes" id="UP000192439">
    <property type="component" value="Chromosome"/>
</dbReference>
<protein>
    <submittedName>
        <fullName evidence="1">Uncharacterized protein</fullName>
    </submittedName>
</protein>
<keyword evidence="2" id="KW-1185">Reference proteome</keyword>
<evidence type="ECO:0000313" key="1">
    <source>
        <dbReference type="EMBL" id="ARI81127.1"/>
    </source>
</evidence>
<proteinExistence type="predicted"/>
<evidence type="ECO:0000313" key="2">
    <source>
        <dbReference type="Proteomes" id="UP000192439"/>
    </source>
</evidence>
<organism evidence="1 2">
    <name type="scientific">Microcystis aeruginosa PCC 7806SL</name>
    <dbReference type="NCBI Taxonomy" id="1903187"/>
    <lineage>
        <taxon>Bacteria</taxon>
        <taxon>Bacillati</taxon>
        <taxon>Cyanobacteriota</taxon>
        <taxon>Cyanophyceae</taxon>
        <taxon>Oscillatoriophycideae</taxon>
        <taxon>Chroococcales</taxon>
        <taxon>Microcystaceae</taxon>
        <taxon>Microcystis</taxon>
    </lineage>
</organism>
<accession>A0AB33BKE7</accession>
<dbReference type="AlphaFoldDB" id="A0AB33BKE7"/>
<dbReference type="EMBL" id="CP020771">
    <property type="protein sequence ID" value="ARI81127.1"/>
    <property type="molecule type" value="Genomic_DNA"/>
</dbReference>